<protein>
    <submittedName>
        <fullName evidence="1">Uncharacterized protein</fullName>
    </submittedName>
</protein>
<reference evidence="1" key="2">
    <citation type="submission" date="2023-06" db="EMBL/GenBank/DDBJ databases">
        <authorList>
            <consortium name="Lawrence Berkeley National Laboratory"/>
            <person name="Haridas S."/>
            <person name="Hensen N."/>
            <person name="Bonometti L."/>
            <person name="Westerberg I."/>
            <person name="Brannstrom I.O."/>
            <person name="Guillou S."/>
            <person name="Cros-Aarteil S."/>
            <person name="Calhoun S."/>
            <person name="Kuo A."/>
            <person name="Mondo S."/>
            <person name="Pangilinan J."/>
            <person name="Riley R."/>
            <person name="Labutti K."/>
            <person name="Andreopoulos B."/>
            <person name="Lipzen A."/>
            <person name="Chen C."/>
            <person name="Yanf M."/>
            <person name="Daum C."/>
            <person name="Ng V."/>
            <person name="Clum A."/>
            <person name="Steindorff A."/>
            <person name="Ohm R."/>
            <person name="Martin F."/>
            <person name="Silar P."/>
            <person name="Natvig D."/>
            <person name="Lalanne C."/>
            <person name="Gautier V."/>
            <person name="Ament-Velasquez S.L."/>
            <person name="Kruys A."/>
            <person name="Hutchinson M.I."/>
            <person name="Powell A.J."/>
            <person name="Barry K."/>
            <person name="Miller A.N."/>
            <person name="Grigoriev I.V."/>
            <person name="Debuchy R."/>
            <person name="Gladieux P."/>
            <person name="Thoren M.H."/>
            <person name="Johannesson H."/>
        </authorList>
    </citation>
    <scope>NUCLEOTIDE SEQUENCE</scope>
    <source>
        <strain evidence="1">CBS 955.72</strain>
    </source>
</reference>
<keyword evidence="2" id="KW-1185">Reference proteome</keyword>
<dbReference type="AlphaFoldDB" id="A0AAJ0HQP3"/>
<reference evidence="1" key="1">
    <citation type="journal article" date="2023" name="Mol. Phylogenet. Evol.">
        <title>Genome-scale phylogeny and comparative genomics of the fungal order Sordariales.</title>
        <authorList>
            <person name="Hensen N."/>
            <person name="Bonometti L."/>
            <person name="Westerberg I."/>
            <person name="Brannstrom I.O."/>
            <person name="Guillou S."/>
            <person name="Cros-Aarteil S."/>
            <person name="Calhoun S."/>
            <person name="Haridas S."/>
            <person name="Kuo A."/>
            <person name="Mondo S."/>
            <person name="Pangilinan J."/>
            <person name="Riley R."/>
            <person name="LaButti K."/>
            <person name="Andreopoulos B."/>
            <person name="Lipzen A."/>
            <person name="Chen C."/>
            <person name="Yan M."/>
            <person name="Daum C."/>
            <person name="Ng V."/>
            <person name="Clum A."/>
            <person name="Steindorff A."/>
            <person name="Ohm R.A."/>
            <person name="Martin F."/>
            <person name="Silar P."/>
            <person name="Natvig D.O."/>
            <person name="Lalanne C."/>
            <person name="Gautier V."/>
            <person name="Ament-Velasquez S.L."/>
            <person name="Kruys A."/>
            <person name="Hutchinson M.I."/>
            <person name="Powell A.J."/>
            <person name="Barry K."/>
            <person name="Miller A.N."/>
            <person name="Grigoriev I.V."/>
            <person name="Debuchy R."/>
            <person name="Gladieux P."/>
            <person name="Hiltunen Thoren M."/>
            <person name="Johannesson H."/>
        </authorList>
    </citation>
    <scope>NUCLEOTIDE SEQUENCE</scope>
    <source>
        <strain evidence="1">CBS 955.72</strain>
    </source>
</reference>
<organism evidence="1 2">
    <name type="scientific">Lasiosphaeria hispida</name>
    <dbReference type="NCBI Taxonomy" id="260671"/>
    <lineage>
        <taxon>Eukaryota</taxon>
        <taxon>Fungi</taxon>
        <taxon>Dikarya</taxon>
        <taxon>Ascomycota</taxon>
        <taxon>Pezizomycotina</taxon>
        <taxon>Sordariomycetes</taxon>
        <taxon>Sordariomycetidae</taxon>
        <taxon>Sordariales</taxon>
        <taxon>Lasiosphaeriaceae</taxon>
        <taxon>Lasiosphaeria</taxon>
    </lineage>
</organism>
<dbReference type="Proteomes" id="UP001275084">
    <property type="component" value="Unassembled WGS sequence"/>
</dbReference>
<accession>A0AAJ0HQP3</accession>
<evidence type="ECO:0000313" key="1">
    <source>
        <dbReference type="EMBL" id="KAK3359398.1"/>
    </source>
</evidence>
<dbReference type="EMBL" id="JAUIQD010000002">
    <property type="protein sequence ID" value="KAK3359398.1"/>
    <property type="molecule type" value="Genomic_DNA"/>
</dbReference>
<comment type="caution">
    <text evidence="1">The sequence shown here is derived from an EMBL/GenBank/DDBJ whole genome shotgun (WGS) entry which is preliminary data.</text>
</comment>
<name>A0AAJ0HQP3_9PEZI</name>
<proteinExistence type="predicted"/>
<gene>
    <name evidence="1" type="ORF">B0T25DRAFT_96990</name>
</gene>
<evidence type="ECO:0000313" key="2">
    <source>
        <dbReference type="Proteomes" id="UP001275084"/>
    </source>
</evidence>
<sequence>MCYAVQCIAGTVCIIRQKWQYIDLAICTGASPMANARHLQLTSMGSMPCVGSISGVWTQPRKDPQRGLSCLPVNACQSKQVKQRLPHGVRSTHLQQECSTRVASSGSYTYLVWMVLLFTRLGFQFASFAAVSVAVVGHFVPSPPPIFHVQSPNSHRTKIRNLTKSHFHSASDQRTYTNVELLKQQGLRQPSLAAGIPSLLLTNCHFIVHEGLY</sequence>